<reference evidence="2" key="1">
    <citation type="submission" date="2023-05" db="EMBL/GenBank/DDBJ databases">
        <authorList>
            <person name="Zhang X."/>
        </authorList>
    </citation>
    <scope>NUCLEOTIDE SEQUENCE</scope>
    <source>
        <strain evidence="2">BD1B2-1</strain>
    </source>
</reference>
<dbReference type="GO" id="GO:0016788">
    <property type="term" value="F:hydrolase activity, acting on ester bonds"/>
    <property type="evidence" value="ECO:0007669"/>
    <property type="project" value="InterPro"/>
</dbReference>
<sequence>MPPYCRCFSAGGFRWLPITGLDQAKPTISSASEKLKILPALNEKLWQKLGCPPLSDSIAACLNLSEKDLVGEQWKPIQDYETLYEISSLERVRKKAAWNSAAGRKIWLPTQIMHLKYERGSLSVGVTQSKTKRFISITRLVYSHFVEAFDITDRHILILGGNDPLQFSASQLRRVTAKEHKQQVHKNRKKLKQ</sequence>
<evidence type="ECO:0000313" key="2">
    <source>
        <dbReference type="EMBL" id="MDJ1505162.1"/>
    </source>
</evidence>
<dbReference type="RefSeq" id="WP_314516976.1">
    <property type="nucleotide sequence ID" value="NZ_JASJOU010000015.1"/>
</dbReference>
<dbReference type="EMBL" id="JASJOU010000015">
    <property type="protein sequence ID" value="MDJ1505162.1"/>
    <property type="molecule type" value="Genomic_DNA"/>
</dbReference>
<accession>A0AAE3RCE2</accession>
<comment type="caution">
    <text evidence="2">The sequence shown here is derived from an EMBL/GenBank/DDBJ whole genome shotgun (WGS) entry which is preliminary data.</text>
</comment>
<evidence type="ECO:0000313" key="3">
    <source>
        <dbReference type="Proteomes" id="UP001232063"/>
    </source>
</evidence>
<dbReference type="InterPro" id="IPR010902">
    <property type="entry name" value="NUMOD4"/>
</dbReference>
<proteinExistence type="predicted"/>
<keyword evidence="3" id="KW-1185">Reference proteome</keyword>
<dbReference type="Gene3D" id="3.90.75.20">
    <property type="match status" value="1"/>
</dbReference>
<dbReference type="Proteomes" id="UP001232063">
    <property type="component" value="Unassembled WGS sequence"/>
</dbReference>
<name>A0AAE3RCE2_9BACT</name>
<protein>
    <submittedName>
        <fullName evidence="2">NUMOD4 domain-containing protein</fullName>
    </submittedName>
</protein>
<gene>
    <name evidence="2" type="ORF">QNI22_31185</name>
</gene>
<evidence type="ECO:0000259" key="1">
    <source>
        <dbReference type="Pfam" id="PF07463"/>
    </source>
</evidence>
<organism evidence="2 3">
    <name type="scientific">Xanthocytophaga agilis</name>
    <dbReference type="NCBI Taxonomy" id="3048010"/>
    <lineage>
        <taxon>Bacteria</taxon>
        <taxon>Pseudomonadati</taxon>
        <taxon>Bacteroidota</taxon>
        <taxon>Cytophagia</taxon>
        <taxon>Cytophagales</taxon>
        <taxon>Rhodocytophagaceae</taxon>
        <taxon>Xanthocytophaga</taxon>
    </lineage>
</organism>
<feature type="domain" description="NUMOD4" evidence="1">
    <location>
        <begin position="72"/>
        <end position="99"/>
    </location>
</feature>
<dbReference type="Pfam" id="PF07463">
    <property type="entry name" value="NUMOD4"/>
    <property type="match status" value="1"/>
</dbReference>
<dbReference type="AlphaFoldDB" id="A0AAE3RCE2"/>